<evidence type="ECO:0000313" key="7">
    <source>
        <dbReference type="EMBL" id="ACZ43475.1"/>
    </source>
</evidence>
<dbReference type="HOGENOM" id="CLU_041220_3_0_0"/>
<sequence length="331" mass="38242">MGRSCSWQFSNALCREVRDYGRGNPLGNQGPYQGRGRGEQQRSQAHSFLSQNFLRSRQLVDYLLQSSDIGPEDIVYEIGPGRGIITERLARRCREVVAIEKDPSLVARLRTELADLPNVLVLEGDFLEHDLPRSRYKVFSNPPFSITAQIVQKLTGAPRPPEDTYLIVQQEAAWRYLGTPRETLSSVLLKADFVPSITYRFRREDFHPHPGVEVVMLRLLRREADPLPSGMRQVYRDFVTYGFTAWRPSLKETLGPLFARSGVDRLWKRLDLRPDATPTSLAFEQWLGLFYSYLLLEYPRGKHLFSGAEDRLRAQQAHLDKPRRTRIRRDQ</sequence>
<feature type="binding site" evidence="5">
    <location>
        <position position="54"/>
    </location>
    <ligand>
        <name>S-adenosyl-L-methionine</name>
        <dbReference type="ChEBI" id="CHEBI:59789"/>
    </ligand>
</feature>
<feature type="domain" description="Ribosomal RNA adenine methylase transferase N-terminal" evidence="6">
    <location>
        <begin position="59"/>
        <end position="223"/>
    </location>
</feature>
<dbReference type="AlphaFoldDB" id="D1CIA4"/>
<dbReference type="PROSITE" id="PS51689">
    <property type="entry name" value="SAM_RNA_A_N6_MT"/>
    <property type="match status" value="1"/>
</dbReference>
<organism evidence="7 8">
    <name type="scientific">Thermobaculum terrenum (strain ATCC BAA-798 / CCMEE 7001 / YNP1)</name>
    <dbReference type="NCBI Taxonomy" id="525904"/>
    <lineage>
        <taxon>Bacteria</taxon>
        <taxon>Bacillati</taxon>
        <taxon>Chloroflexota</taxon>
        <taxon>Chloroflexia</taxon>
        <taxon>Candidatus Thermobaculales</taxon>
        <taxon>Candidatus Thermobaculaceae</taxon>
        <taxon>Thermobaculum</taxon>
    </lineage>
</organism>
<dbReference type="InterPro" id="IPR029063">
    <property type="entry name" value="SAM-dependent_MTases_sf"/>
</dbReference>
<proteinExistence type="inferred from homology"/>
<feature type="binding site" evidence="5">
    <location>
        <position position="100"/>
    </location>
    <ligand>
        <name>S-adenosyl-L-methionine</name>
        <dbReference type="ChEBI" id="CHEBI:59789"/>
    </ligand>
</feature>
<dbReference type="SMART" id="SM00650">
    <property type="entry name" value="rADc"/>
    <property type="match status" value="1"/>
</dbReference>
<accession>D1CIA4</accession>
<dbReference type="eggNOG" id="COG0030">
    <property type="taxonomic scope" value="Bacteria"/>
</dbReference>
<feature type="binding site" evidence="5">
    <location>
        <position position="141"/>
    </location>
    <ligand>
        <name>S-adenosyl-L-methionine</name>
        <dbReference type="ChEBI" id="CHEBI:59789"/>
    </ligand>
</feature>
<name>D1CIA4_THET1</name>
<evidence type="ECO:0000256" key="1">
    <source>
        <dbReference type="ARBA" id="ARBA00022603"/>
    </source>
</evidence>
<dbReference type="InterPro" id="IPR001737">
    <property type="entry name" value="KsgA/Erm"/>
</dbReference>
<keyword evidence="4 5" id="KW-0694">RNA-binding</keyword>
<keyword evidence="8" id="KW-1185">Reference proteome</keyword>
<dbReference type="SUPFAM" id="SSF53335">
    <property type="entry name" value="S-adenosyl-L-methionine-dependent methyltransferases"/>
    <property type="match status" value="1"/>
</dbReference>
<dbReference type="InterPro" id="IPR020598">
    <property type="entry name" value="rRNA_Ade_methylase_Trfase_N"/>
</dbReference>
<evidence type="ECO:0000256" key="5">
    <source>
        <dbReference type="PROSITE-ProRule" id="PRU01026"/>
    </source>
</evidence>
<comment type="similarity">
    <text evidence="5">Belongs to the class I-like SAM-binding methyltransferase superfamily. rRNA adenine N(6)-methyltransferase family.</text>
</comment>
<dbReference type="Gene3D" id="3.40.50.150">
    <property type="entry name" value="Vaccinia Virus protein VP39"/>
    <property type="match status" value="1"/>
</dbReference>
<dbReference type="CDD" id="cd02440">
    <property type="entry name" value="AdoMet_MTases"/>
    <property type="match status" value="1"/>
</dbReference>
<gene>
    <name evidence="7" type="ordered locus">Tter_2586</name>
</gene>
<dbReference type="KEGG" id="ttr:Tter_2586"/>
<dbReference type="InterPro" id="IPR023165">
    <property type="entry name" value="rRNA_Ade_diMease-like_C"/>
</dbReference>
<dbReference type="PANTHER" id="PTHR11727">
    <property type="entry name" value="DIMETHYLADENOSINE TRANSFERASE"/>
    <property type="match status" value="1"/>
</dbReference>
<feature type="binding site" evidence="5">
    <location>
        <position position="79"/>
    </location>
    <ligand>
        <name>S-adenosyl-L-methionine</name>
        <dbReference type="ChEBI" id="CHEBI:59789"/>
    </ligand>
</feature>
<dbReference type="STRING" id="525904.Tter_2586"/>
<protein>
    <submittedName>
        <fullName evidence="7">rRNA (Adenine-N(6)-)-methyltransferase</fullName>
    </submittedName>
</protein>
<evidence type="ECO:0000256" key="3">
    <source>
        <dbReference type="ARBA" id="ARBA00022691"/>
    </source>
</evidence>
<dbReference type="InterPro" id="IPR020596">
    <property type="entry name" value="rRNA_Ade_Mease_Trfase_CS"/>
</dbReference>
<keyword evidence="2 5" id="KW-0808">Transferase</keyword>
<feature type="binding site" evidence="5">
    <location>
        <position position="52"/>
    </location>
    <ligand>
        <name>S-adenosyl-L-methionine</name>
        <dbReference type="ChEBI" id="CHEBI:59789"/>
    </ligand>
</feature>
<dbReference type="PANTHER" id="PTHR11727:SF7">
    <property type="entry name" value="DIMETHYLADENOSINE TRANSFERASE-RELATED"/>
    <property type="match status" value="1"/>
</dbReference>
<keyword evidence="3 5" id="KW-0949">S-adenosyl-L-methionine</keyword>
<dbReference type="PROSITE" id="PS01131">
    <property type="entry name" value="RRNA_A_DIMETH"/>
    <property type="match status" value="1"/>
</dbReference>
<evidence type="ECO:0000256" key="2">
    <source>
        <dbReference type="ARBA" id="ARBA00022679"/>
    </source>
</evidence>
<keyword evidence="1 5" id="KW-0489">Methyltransferase</keyword>
<dbReference type="GO" id="GO:0003723">
    <property type="term" value="F:RNA binding"/>
    <property type="evidence" value="ECO:0007669"/>
    <property type="project" value="UniProtKB-UniRule"/>
</dbReference>
<dbReference type="Proteomes" id="UP000000323">
    <property type="component" value="Chromosome 2"/>
</dbReference>
<dbReference type="GO" id="GO:0000179">
    <property type="term" value="F:rRNA (adenine-N6,N6-)-dimethyltransferase activity"/>
    <property type="evidence" value="ECO:0007669"/>
    <property type="project" value="UniProtKB-UniRule"/>
</dbReference>
<dbReference type="Pfam" id="PF00398">
    <property type="entry name" value="RrnaAD"/>
    <property type="match status" value="1"/>
</dbReference>
<evidence type="ECO:0000256" key="4">
    <source>
        <dbReference type="ARBA" id="ARBA00022884"/>
    </source>
</evidence>
<feature type="binding site" evidence="5">
    <location>
        <position position="125"/>
    </location>
    <ligand>
        <name>S-adenosyl-L-methionine</name>
        <dbReference type="ChEBI" id="CHEBI:59789"/>
    </ligand>
</feature>
<dbReference type="RefSeq" id="WP_012876506.1">
    <property type="nucleotide sequence ID" value="NC_013526.1"/>
</dbReference>
<evidence type="ECO:0000259" key="6">
    <source>
        <dbReference type="SMART" id="SM00650"/>
    </source>
</evidence>
<reference evidence="8" key="1">
    <citation type="journal article" date="2010" name="Stand. Genomic Sci.">
        <title>Complete genome sequence of 'Thermobaculum terrenum' type strain (YNP1).</title>
        <authorList>
            <person name="Kiss H."/>
            <person name="Cleland D."/>
            <person name="Lapidus A."/>
            <person name="Lucas S."/>
            <person name="Glavina Del Rio T."/>
            <person name="Nolan M."/>
            <person name="Tice H."/>
            <person name="Han C."/>
            <person name="Goodwin L."/>
            <person name="Pitluck S."/>
            <person name="Liolios K."/>
            <person name="Ivanova N."/>
            <person name="Mavromatis K."/>
            <person name="Ovchinnikova G."/>
            <person name="Pati A."/>
            <person name="Chen A."/>
            <person name="Palaniappan K."/>
            <person name="Land M."/>
            <person name="Hauser L."/>
            <person name="Chang Y."/>
            <person name="Jeffries C."/>
            <person name="Lu M."/>
            <person name="Brettin T."/>
            <person name="Detter J."/>
            <person name="Goker M."/>
            <person name="Tindall B."/>
            <person name="Beck B."/>
            <person name="McDermott T."/>
            <person name="Woyke T."/>
            <person name="Bristow J."/>
            <person name="Eisen J."/>
            <person name="Markowitz V."/>
            <person name="Hugenholtz P."/>
            <person name="Kyrpides N."/>
            <person name="Klenk H."/>
            <person name="Cheng J."/>
        </authorList>
    </citation>
    <scope>NUCLEOTIDE SEQUENCE [LARGE SCALE GENOMIC DNA]</scope>
    <source>
        <strain evidence="8">ATCC BAA-798 / YNP1</strain>
    </source>
</reference>
<dbReference type="OrthoDB" id="9786598at2"/>
<evidence type="ECO:0000313" key="8">
    <source>
        <dbReference type="Proteomes" id="UP000000323"/>
    </source>
</evidence>
<dbReference type="EMBL" id="CP001826">
    <property type="protein sequence ID" value="ACZ43475.1"/>
    <property type="molecule type" value="Genomic_DNA"/>
</dbReference>
<dbReference type="Gene3D" id="1.10.8.100">
    <property type="entry name" value="Ribosomal RNA adenine dimethylase-like, domain 2"/>
    <property type="match status" value="1"/>
</dbReference>